<dbReference type="InterPro" id="IPR001309">
    <property type="entry name" value="Pept_C14_p20"/>
</dbReference>
<dbReference type="InterPro" id="IPR052039">
    <property type="entry name" value="Caspase-related_regulators"/>
</dbReference>
<gene>
    <name evidence="3" type="ORF">JO391_08920</name>
</gene>
<feature type="signal peptide" evidence="1">
    <location>
        <begin position="1"/>
        <end position="26"/>
    </location>
</feature>
<dbReference type="InterPro" id="IPR029030">
    <property type="entry name" value="Caspase-like_dom_sf"/>
</dbReference>
<dbReference type="Gene3D" id="2.30.30.40">
    <property type="entry name" value="SH3 Domains"/>
    <property type="match status" value="1"/>
</dbReference>
<reference evidence="3" key="1">
    <citation type="submission" date="2021-02" db="EMBL/GenBank/DDBJ databases">
        <title>Rhodobacter shimadae sp. nov., an aerobic anoxygenic phototrophic bacterium isolated from a hot spring.</title>
        <authorList>
            <person name="Muramatsu S."/>
            <person name="Haruta S."/>
            <person name="Hirose S."/>
            <person name="Hanada S."/>
        </authorList>
    </citation>
    <scope>NUCLEOTIDE SEQUENCE</scope>
    <source>
        <strain evidence="3">N10</strain>
    </source>
</reference>
<sequence length="442" mass="45882">MKRVPDLTAFLLAILLAVAAALPAFAERHALVVGNDSYESLPVLKKARSDAQSVAATLEGLGFEVTLLTDAGRRAMTRGISDMAGRIGPGDEALFYFAGHGVEVAGRNYLLPADAPAARPGDESFLTAESVAADDVLYTFKERGAAVTVLILDACRDNPFPREGTRSAGSARGLAPIAAPEGSFILFSAGAGQSALDSLGQGDGDPNSVFTRTLLPLLARDDLTLPEVARLARGEVEARAATVNHKQRPAYYDELTGDYVLAPASLSRGAVALDGAETAAPVVAGNAQACAAAAADWGPVLALSNAVALRGFAESHAACAPLSHAALAEAERLEGAAASVEAPEPSDQKQKLSDLAKQMLVNPKDYGIETWAVKAGVSDGYVNARSGPGTMHSILFRIPAGTGSLPMETCLPPDPGGGKYDWCLVSFMGQQGWVSKNGLERE</sequence>
<dbReference type="Gene3D" id="3.40.50.1460">
    <property type="match status" value="1"/>
</dbReference>
<evidence type="ECO:0000259" key="2">
    <source>
        <dbReference type="PROSITE" id="PS50208"/>
    </source>
</evidence>
<name>A0A8G0ZZ20_9RHOB</name>
<dbReference type="AlphaFoldDB" id="A0A8G0ZZ20"/>
<dbReference type="PANTHER" id="PTHR22576:SF37">
    <property type="entry name" value="MUCOSA-ASSOCIATED LYMPHOID TISSUE LYMPHOMA TRANSLOCATION PROTEIN 1"/>
    <property type="match status" value="1"/>
</dbReference>
<proteinExistence type="predicted"/>
<dbReference type="Proteomes" id="UP000826300">
    <property type="component" value="Chromosome"/>
</dbReference>
<dbReference type="InterPro" id="IPR011600">
    <property type="entry name" value="Pept_C14_caspase"/>
</dbReference>
<accession>A0A8G0ZZ20</accession>
<keyword evidence="4" id="KW-1185">Reference proteome</keyword>
<dbReference type="EMBL" id="CP069370">
    <property type="protein sequence ID" value="QYZ71595.1"/>
    <property type="molecule type" value="Genomic_DNA"/>
</dbReference>
<dbReference type="Pfam" id="PF00656">
    <property type="entry name" value="Peptidase_C14"/>
    <property type="match status" value="1"/>
</dbReference>
<evidence type="ECO:0000313" key="4">
    <source>
        <dbReference type="Proteomes" id="UP000826300"/>
    </source>
</evidence>
<dbReference type="GO" id="GO:0004197">
    <property type="term" value="F:cysteine-type endopeptidase activity"/>
    <property type="evidence" value="ECO:0007669"/>
    <property type="project" value="InterPro"/>
</dbReference>
<dbReference type="KEGG" id="nsm:JO391_08920"/>
<dbReference type="RefSeq" id="WP_220664195.1">
    <property type="nucleotide sequence ID" value="NZ_CP069370.1"/>
</dbReference>
<evidence type="ECO:0000313" key="3">
    <source>
        <dbReference type="EMBL" id="QYZ71595.1"/>
    </source>
</evidence>
<organism evidence="3 4">
    <name type="scientific">Neotabrizicola shimadae</name>
    <dbReference type="NCBI Taxonomy" id="2807096"/>
    <lineage>
        <taxon>Bacteria</taxon>
        <taxon>Pseudomonadati</taxon>
        <taxon>Pseudomonadota</taxon>
        <taxon>Alphaproteobacteria</taxon>
        <taxon>Rhodobacterales</taxon>
        <taxon>Paracoccaceae</taxon>
        <taxon>Neotabrizicola</taxon>
    </lineage>
</organism>
<keyword evidence="1" id="KW-0732">Signal</keyword>
<dbReference type="PROSITE" id="PS50208">
    <property type="entry name" value="CASPASE_P20"/>
    <property type="match status" value="1"/>
</dbReference>
<feature type="domain" description="Caspase family p20" evidence="2">
    <location>
        <begin position="26"/>
        <end position="159"/>
    </location>
</feature>
<evidence type="ECO:0000256" key="1">
    <source>
        <dbReference type="SAM" id="SignalP"/>
    </source>
</evidence>
<protein>
    <submittedName>
        <fullName evidence="3">Caspase family protein</fullName>
    </submittedName>
</protein>
<feature type="chain" id="PRO_5034186446" evidence="1">
    <location>
        <begin position="27"/>
        <end position="442"/>
    </location>
</feature>
<dbReference type="SUPFAM" id="SSF52129">
    <property type="entry name" value="Caspase-like"/>
    <property type="match status" value="1"/>
</dbReference>
<dbReference type="GO" id="GO:0006508">
    <property type="term" value="P:proteolysis"/>
    <property type="evidence" value="ECO:0007669"/>
    <property type="project" value="InterPro"/>
</dbReference>
<dbReference type="PANTHER" id="PTHR22576">
    <property type="entry name" value="MUCOSA ASSOCIATED LYMPHOID TISSUE LYMPHOMA TRANSLOCATION PROTEIN 1/PARACASPASE"/>
    <property type="match status" value="1"/>
</dbReference>